<name>A0A8J4C9M4_9CHLO</name>
<comment type="caution">
    <text evidence="2">The sequence shown here is derived from an EMBL/GenBank/DDBJ whole genome shotgun (WGS) entry which is preliminary data.</text>
</comment>
<evidence type="ECO:0000313" key="3">
    <source>
        <dbReference type="Proteomes" id="UP000747110"/>
    </source>
</evidence>
<feature type="compositionally biased region" description="Basic and acidic residues" evidence="1">
    <location>
        <begin position="486"/>
        <end position="495"/>
    </location>
</feature>
<accession>A0A8J4C9M4</accession>
<sequence>MAAEYPPRDRVSLRAYIRARHRGRGQLKYVDDDEEARSSAELVYMNCGQSWYEDALSRTDLGLEALLATTTDVPTQSIGNTVDNNGEFWSSTGTSTGTVDEALLYRIRQPLSRVAYVSVAVYRAFYQHGDPLYPPHKVSFLTGPSPNQLYPASPIYPVRLTDDVQVFALSPTAAVSQYLMVRMHGRRQRQWEDFQFYIAIRHVAAYGDLVDVSYGIQMMRLARSSGLAWPCTRGLVSAVATLGTVGENQQEQGATDGALGSDRPEDAERTCLGLPPPRRQSSAGAVHDQALAADVFTAGHMSASEALRAYVSAAMHRGPVLPYPNSEPAFPVRAGGGMQGQRHRPVLPSGPTYSELRLAVQHSGILRALPHMVKVPWPETLSVTIQRRMRPQQLQQRQSMQQVLMKFATAIGYDRSSVQGAGFQRYDGQGMRSRWRQGAAWEAAGPSAAAAEPAAFFDYPNRVWPSLRGHADFEEDLYGRPPPRRGGGDTPHDANRIGNGAYGTATAVARLAENAARRGIGSLQRLHEWVVAAAKGTSAAVGPADAGPVANIGRGGAGTQRAAVLHARECGRPFRARSTSGGSSHNGAQLLGAVSNERILSSSNRTRLQHPDDGDEQKGVDVAPDWFRGVLTPSGGDEASAAEIPAARDPSGAFYSCDARAGAMARSAVNANRNPAEAAHLHALMSTDQSSHLDSLNHNSMYATAADTDVQLKVREIRAQGDNDEIDGAAAASTSGGCIALRHTRPQQPLPPPKLRRRGYDVQKGSSAPGKVAADGDDGSEAQRRRRQRHLRAVQRAMQPALYRPYKDSALFVALDVWAGVHIYGCSSNSTARRAAAGAAGRNGDGTGCWLVSHYDHEHL</sequence>
<evidence type="ECO:0000256" key="1">
    <source>
        <dbReference type="SAM" id="MobiDB-lite"/>
    </source>
</evidence>
<protein>
    <submittedName>
        <fullName evidence="2">Uncharacterized protein</fullName>
    </submittedName>
</protein>
<evidence type="ECO:0000313" key="2">
    <source>
        <dbReference type="EMBL" id="GIL74363.1"/>
    </source>
</evidence>
<dbReference type="InterPro" id="IPR055336">
    <property type="entry name" value="At4g00755-like"/>
</dbReference>
<keyword evidence="3" id="KW-1185">Reference proteome</keyword>
<reference evidence="2" key="1">
    <citation type="journal article" date="2021" name="Proc. Natl. Acad. Sci. U.S.A.">
        <title>Three genomes in the algal genus Volvox reveal the fate of a haploid sex-determining region after a transition to homothallism.</title>
        <authorList>
            <person name="Yamamoto K."/>
            <person name="Hamaji T."/>
            <person name="Kawai-Toyooka H."/>
            <person name="Matsuzaki R."/>
            <person name="Takahashi F."/>
            <person name="Nishimura Y."/>
            <person name="Kawachi M."/>
            <person name="Noguchi H."/>
            <person name="Minakuchi Y."/>
            <person name="Umen J.G."/>
            <person name="Toyoda A."/>
            <person name="Nozaki H."/>
        </authorList>
    </citation>
    <scope>NUCLEOTIDE SEQUENCE</scope>
    <source>
        <strain evidence="2">NIES-3786</strain>
    </source>
</reference>
<dbReference type="AlphaFoldDB" id="A0A8J4C9M4"/>
<dbReference type="OrthoDB" id="63379at2759"/>
<dbReference type="Proteomes" id="UP000747110">
    <property type="component" value="Unassembled WGS sequence"/>
</dbReference>
<feature type="region of interest" description="Disordered" evidence="1">
    <location>
        <begin position="476"/>
        <end position="497"/>
    </location>
</feature>
<organism evidence="2 3">
    <name type="scientific">Volvox reticuliferus</name>
    <dbReference type="NCBI Taxonomy" id="1737510"/>
    <lineage>
        <taxon>Eukaryota</taxon>
        <taxon>Viridiplantae</taxon>
        <taxon>Chlorophyta</taxon>
        <taxon>core chlorophytes</taxon>
        <taxon>Chlorophyceae</taxon>
        <taxon>CS clade</taxon>
        <taxon>Chlamydomonadales</taxon>
        <taxon>Volvocaceae</taxon>
        <taxon>Volvox</taxon>
    </lineage>
</organism>
<gene>
    <name evidence="2" type="ORF">Vretifemale_4292</name>
</gene>
<dbReference type="EMBL" id="BNCP01000006">
    <property type="protein sequence ID" value="GIL74363.1"/>
    <property type="molecule type" value="Genomic_DNA"/>
</dbReference>
<feature type="region of interest" description="Disordered" evidence="1">
    <location>
        <begin position="742"/>
        <end position="789"/>
    </location>
</feature>
<proteinExistence type="predicted"/>
<dbReference type="PANTHER" id="PTHR39741:SF2">
    <property type="entry name" value="F-BOX DOMAIN-CONTAINING PROTEIN"/>
    <property type="match status" value="1"/>
</dbReference>
<dbReference type="PANTHER" id="PTHR39741">
    <property type="entry name" value="F-BOX DOMAIN CONTAINING PROTEIN, EXPRESSED"/>
    <property type="match status" value="1"/>
</dbReference>